<dbReference type="Proteomes" id="UP000827976">
    <property type="component" value="Chromosome 5"/>
</dbReference>
<evidence type="ECO:0000313" key="2">
    <source>
        <dbReference type="Proteomes" id="UP000827976"/>
    </source>
</evidence>
<gene>
    <name evidence="1" type="ORF">IHE45_05G044700</name>
</gene>
<accession>A0ACB7W120</accession>
<keyword evidence="2" id="KW-1185">Reference proteome</keyword>
<name>A0ACB7W120_DIOAL</name>
<organism evidence="1 2">
    <name type="scientific">Dioscorea alata</name>
    <name type="common">Purple yam</name>
    <dbReference type="NCBI Taxonomy" id="55571"/>
    <lineage>
        <taxon>Eukaryota</taxon>
        <taxon>Viridiplantae</taxon>
        <taxon>Streptophyta</taxon>
        <taxon>Embryophyta</taxon>
        <taxon>Tracheophyta</taxon>
        <taxon>Spermatophyta</taxon>
        <taxon>Magnoliopsida</taxon>
        <taxon>Liliopsida</taxon>
        <taxon>Dioscoreales</taxon>
        <taxon>Dioscoreaceae</taxon>
        <taxon>Dioscorea</taxon>
    </lineage>
</organism>
<keyword evidence="1" id="KW-0378">Hydrolase</keyword>
<sequence length="386" mass="41065">MPSHHHFLLLLLLFLSTTTKMTSYNIIDFGAKNDNITDSTNAFIGAWEAACRSMEAANMSVPAGRFLLSRTLFEGPCNNSDIGVLIEGTIVAPSNYSALREWVTFKHVEGVSIYGGTLDAQGQALWDCKNSSRRCPDGATTLTVMHSNNVTINGVNLINSEMFHMSIYGSSNVTVQAVNITAPGDSPNTDGIHIHMSNAVTVTDSVISTGDDCISMGHGTNDVWIENITCGPGHGISIGSLGGGTTDEAGVANITVKTVVFSGTQNGIRIKTWANPITGFVTNVTFENITMNFVDNPIIVDQNYCPQKTNCPNMTSDIAISQISYMNITGSSATLVAVKFACSPTKPCSGISMQDIMLTYDNKPALALCQNVNGTAVGLIVPESCL</sequence>
<reference evidence="2" key="1">
    <citation type="journal article" date="2022" name="Nat. Commun.">
        <title>Chromosome evolution and the genetic basis of agronomically important traits in greater yam.</title>
        <authorList>
            <person name="Bredeson J.V."/>
            <person name="Lyons J.B."/>
            <person name="Oniyinde I.O."/>
            <person name="Okereke N.R."/>
            <person name="Kolade O."/>
            <person name="Nnabue I."/>
            <person name="Nwadili C.O."/>
            <person name="Hribova E."/>
            <person name="Parker M."/>
            <person name="Nwogha J."/>
            <person name="Shu S."/>
            <person name="Carlson J."/>
            <person name="Kariba R."/>
            <person name="Muthemba S."/>
            <person name="Knop K."/>
            <person name="Barton G.J."/>
            <person name="Sherwood A.V."/>
            <person name="Lopez-Montes A."/>
            <person name="Asiedu R."/>
            <person name="Jamnadass R."/>
            <person name="Muchugi A."/>
            <person name="Goodstein D."/>
            <person name="Egesi C.N."/>
            <person name="Featherston J."/>
            <person name="Asfaw A."/>
            <person name="Simpson G.G."/>
            <person name="Dolezel J."/>
            <person name="Hendre P.S."/>
            <person name="Van Deynze A."/>
            <person name="Kumar P.L."/>
            <person name="Obidiegwu J.E."/>
            <person name="Bhattacharjee R."/>
            <person name="Rokhsar D.S."/>
        </authorList>
    </citation>
    <scope>NUCLEOTIDE SEQUENCE [LARGE SCALE GENOMIC DNA]</scope>
    <source>
        <strain evidence="2">cv. TDa95/00328</strain>
    </source>
</reference>
<dbReference type="EMBL" id="CM037015">
    <property type="protein sequence ID" value="KAH7681202.1"/>
    <property type="molecule type" value="Genomic_DNA"/>
</dbReference>
<keyword evidence="1" id="KW-0326">Glycosidase</keyword>
<protein>
    <submittedName>
        <fullName evidence="1">Polygalacturonase protein</fullName>
        <ecNumber evidence="1">3.2.1.15</ecNumber>
    </submittedName>
</protein>
<dbReference type="EC" id="3.2.1.15" evidence="1"/>
<comment type="caution">
    <text evidence="1">The sequence shown here is derived from an EMBL/GenBank/DDBJ whole genome shotgun (WGS) entry which is preliminary data.</text>
</comment>
<proteinExistence type="predicted"/>
<evidence type="ECO:0000313" key="1">
    <source>
        <dbReference type="EMBL" id="KAH7681202.1"/>
    </source>
</evidence>